<keyword evidence="1" id="KW-0489">Methyltransferase</keyword>
<gene>
    <name evidence="1" type="ORF">ABGB03_03635</name>
</gene>
<sequence>MWYQVKAYLKFLLRSTNQHGVHSPFVYDLATKCFYDKTSYEDYSKLINYKKKLLNNQEQIEITDLGAGSRVKKSTKRTVSSIAKNSGTTLKRAKLLYRLVKYFNSKSILELGASLGIGTQAMSLGNPKATIRTIEGCFNISKFSKKQFEGKNLTNIKFVNNDFATAIDYLDETTFDFVFFDGNHQKKATLDYFQMLLPKVHNDTVFIFDDIYWSKGMTEAWEIIKQHPKVTVTIDTFFWGFVFFRKEQKKEHFTIRV</sequence>
<dbReference type="GO" id="GO:0008168">
    <property type="term" value="F:methyltransferase activity"/>
    <property type="evidence" value="ECO:0007669"/>
    <property type="project" value="UniProtKB-KW"/>
</dbReference>
<protein>
    <submittedName>
        <fullName evidence="1">Class I SAM-dependent methyltransferase</fullName>
        <ecNumber evidence="1">2.1.1.-</ecNumber>
    </submittedName>
</protein>
<reference evidence="1" key="1">
    <citation type="submission" date="2024-05" db="EMBL/GenBank/DDBJ databases">
        <title>Pontimicrobium maritimus sp. nov., isolated form sea water.</title>
        <authorList>
            <person name="Muhammad N."/>
            <person name="Vuong T.Q."/>
            <person name="Han H.L."/>
            <person name="Kim S.-G."/>
        </authorList>
    </citation>
    <scope>NUCLEOTIDE SEQUENCE</scope>
    <source>
        <strain evidence="1">SW4</strain>
    </source>
</reference>
<dbReference type="InterPro" id="IPR029063">
    <property type="entry name" value="SAM-dependent_MTases_sf"/>
</dbReference>
<dbReference type="AlphaFoldDB" id="A0AAU7BV54"/>
<dbReference type="SUPFAM" id="SSF53335">
    <property type="entry name" value="S-adenosyl-L-methionine-dependent methyltransferases"/>
    <property type="match status" value="1"/>
</dbReference>
<organism evidence="1">
    <name type="scientific">Pontimicrobium sp. SW4</name>
    <dbReference type="NCBI Taxonomy" id="3153519"/>
    <lineage>
        <taxon>Bacteria</taxon>
        <taxon>Pseudomonadati</taxon>
        <taxon>Bacteroidota</taxon>
        <taxon>Flavobacteriia</taxon>
        <taxon>Flavobacteriales</taxon>
        <taxon>Flavobacteriaceae</taxon>
        <taxon>Pontimicrobium</taxon>
    </lineage>
</organism>
<dbReference type="Gene3D" id="3.40.50.150">
    <property type="entry name" value="Vaccinia Virus protein VP39"/>
    <property type="match status" value="1"/>
</dbReference>
<keyword evidence="1" id="KW-0808">Transferase</keyword>
<dbReference type="EMBL" id="CP157199">
    <property type="protein sequence ID" value="XBG61998.1"/>
    <property type="molecule type" value="Genomic_DNA"/>
</dbReference>
<dbReference type="Pfam" id="PF13578">
    <property type="entry name" value="Methyltransf_24"/>
    <property type="match status" value="1"/>
</dbReference>
<name>A0AAU7BV54_9FLAO</name>
<proteinExistence type="predicted"/>
<dbReference type="RefSeq" id="WP_347924912.1">
    <property type="nucleotide sequence ID" value="NZ_CP157199.1"/>
</dbReference>
<accession>A0AAU7BV54</accession>
<dbReference type="EC" id="2.1.1.-" evidence="1"/>
<evidence type="ECO:0000313" key="1">
    <source>
        <dbReference type="EMBL" id="XBG61998.1"/>
    </source>
</evidence>
<dbReference type="GO" id="GO:0032259">
    <property type="term" value="P:methylation"/>
    <property type="evidence" value="ECO:0007669"/>
    <property type="project" value="UniProtKB-KW"/>
</dbReference>